<keyword evidence="5" id="KW-0511">Multifunctional enzyme</keyword>
<dbReference type="InterPro" id="IPR000477">
    <property type="entry name" value="RT_dom"/>
</dbReference>
<evidence type="ECO:0000313" key="8">
    <source>
        <dbReference type="EMBL" id="GBG80026.1"/>
    </source>
</evidence>
<dbReference type="Gene3D" id="3.10.10.10">
    <property type="entry name" value="HIV Type 1 Reverse Transcriptase, subunit A, domain 1"/>
    <property type="match status" value="1"/>
</dbReference>
<keyword evidence="4" id="KW-0378">Hydrolase</keyword>
<dbReference type="AlphaFoldDB" id="A0A388LCK9"/>
<dbReference type="SUPFAM" id="SSF56672">
    <property type="entry name" value="DNA/RNA polymerases"/>
    <property type="match status" value="1"/>
</dbReference>
<accession>A0A388LCK9</accession>
<dbReference type="Gramene" id="GBG80026">
    <property type="protein sequence ID" value="GBG80026"/>
    <property type="gene ID" value="CBR_g30395"/>
</dbReference>
<keyword evidence="2" id="KW-0548">Nucleotidyltransferase</keyword>
<feature type="compositionally biased region" description="Low complexity" evidence="6">
    <location>
        <begin position="1"/>
        <end position="10"/>
    </location>
</feature>
<dbReference type="Gene3D" id="3.10.20.370">
    <property type="match status" value="1"/>
</dbReference>
<dbReference type="Pfam" id="PF00078">
    <property type="entry name" value="RVT_1"/>
    <property type="match status" value="1"/>
</dbReference>
<keyword evidence="3" id="KW-0540">Nuclease</keyword>
<reference evidence="8 9" key="1">
    <citation type="journal article" date="2018" name="Cell">
        <title>The Chara Genome: Secondary Complexity and Implications for Plant Terrestrialization.</title>
        <authorList>
            <person name="Nishiyama T."/>
            <person name="Sakayama H."/>
            <person name="Vries J.D."/>
            <person name="Buschmann H."/>
            <person name="Saint-Marcoux D."/>
            <person name="Ullrich K.K."/>
            <person name="Haas F.B."/>
            <person name="Vanderstraeten L."/>
            <person name="Becker D."/>
            <person name="Lang D."/>
            <person name="Vosolsobe S."/>
            <person name="Rombauts S."/>
            <person name="Wilhelmsson P.K.I."/>
            <person name="Janitza P."/>
            <person name="Kern R."/>
            <person name="Heyl A."/>
            <person name="Rumpler F."/>
            <person name="Villalobos L.I.A.C."/>
            <person name="Clay J.M."/>
            <person name="Skokan R."/>
            <person name="Toyoda A."/>
            <person name="Suzuki Y."/>
            <person name="Kagoshima H."/>
            <person name="Schijlen E."/>
            <person name="Tajeshwar N."/>
            <person name="Catarino B."/>
            <person name="Hetherington A.J."/>
            <person name="Saltykova A."/>
            <person name="Bonnot C."/>
            <person name="Breuninger H."/>
            <person name="Symeonidi A."/>
            <person name="Radhakrishnan G.V."/>
            <person name="Van Nieuwerburgh F."/>
            <person name="Deforce D."/>
            <person name="Chang C."/>
            <person name="Karol K.G."/>
            <person name="Hedrich R."/>
            <person name="Ulvskov P."/>
            <person name="Glockner G."/>
            <person name="Delwiche C.F."/>
            <person name="Petrasek J."/>
            <person name="Van de Peer Y."/>
            <person name="Friml J."/>
            <person name="Beilby M."/>
            <person name="Dolan L."/>
            <person name="Kohara Y."/>
            <person name="Sugano S."/>
            <person name="Fujiyama A."/>
            <person name="Delaux P.-M."/>
            <person name="Quint M."/>
            <person name="TheiBen G."/>
            <person name="Hagemann M."/>
            <person name="Harholt J."/>
            <person name="Dunand C."/>
            <person name="Zachgo S."/>
            <person name="Langdale J."/>
            <person name="Maumus F."/>
            <person name="Straeten D.V.D."/>
            <person name="Gould S.B."/>
            <person name="Rensing S.A."/>
        </authorList>
    </citation>
    <scope>NUCLEOTIDE SEQUENCE [LARGE SCALE GENOMIC DNA]</scope>
    <source>
        <strain evidence="8 9">S276</strain>
    </source>
</reference>
<keyword evidence="9" id="KW-1185">Reference proteome</keyword>
<evidence type="ECO:0000259" key="7">
    <source>
        <dbReference type="PROSITE" id="PS50878"/>
    </source>
</evidence>
<dbReference type="InterPro" id="IPR043128">
    <property type="entry name" value="Rev_trsase/Diguanyl_cyclase"/>
</dbReference>
<feature type="region of interest" description="Disordered" evidence="6">
    <location>
        <begin position="1"/>
        <end position="30"/>
    </location>
</feature>
<dbReference type="Gene3D" id="2.40.70.10">
    <property type="entry name" value="Acid Proteases"/>
    <property type="match status" value="1"/>
</dbReference>
<evidence type="ECO:0000256" key="5">
    <source>
        <dbReference type="ARBA" id="ARBA00023268"/>
    </source>
</evidence>
<dbReference type="Gene3D" id="3.30.70.270">
    <property type="match status" value="2"/>
</dbReference>
<dbReference type="PROSITE" id="PS50878">
    <property type="entry name" value="RT_POL"/>
    <property type="match status" value="1"/>
</dbReference>
<evidence type="ECO:0000256" key="6">
    <source>
        <dbReference type="SAM" id="MobiDB-lite"/>
    </source>
</evidence>
<dbReference type="PANTHER" id="PTHR37984">
    <property type="entry name" value="PROTEIN CBG26694"/>
    <property type="match status" value="1"/>
</dbReference>
<dbReference type="FunFam" id="3.10.20.370:FF:000001">
    <property type="entry name" value="Retrovirus-related Pol polyprotein from transposon 17.6-like protein"/>
    <property type="match status" value="1"/>
</dbReference>
<dbReference type="InterPro" id="IPR043502">
    <property type="entry name" value="DNA/RNA_pol_sf"/>
</dbReference>
<gene>
    <name evidence="8" type="ORF">CBR_g30395</name>
</gene>
<protein>
    <recommendedName>
        <fullName evidence="7">Reverse transcriptase domain-containing protein</fullName>
    </recommendedName>
</protein>
<evidence type="ECO:0000256" key="4">
    <source>
        <dbReference type="ARBA" id="ARBA00022759"/>
    </source>
</evidence>
<dbReference type="FunFam" id="3.30.70.270:FF:000020">
    <property type="entry name" value="Transposon Tf2-6 polyprotein-like Protein"/>
    <property type="match status" value="1"/>
</dbReference>
<dbReference type="InterPro" id="IPR041577">
    <property type="entry name" value="RT_RNaseH_2"/>
</dbReference>
<sequence length="1116" mass="126316">MKVEGQQPSTSTPPSPPLTATQQEKKELQEQLRWQQDRLAELERQEATELEAATDNSRRDYLLQQLDKVLTDDRCAQVTKHLAETIILEHKITSFYFTNWDDRFERLERRVDDLAAQQSKILDAIQNLTAQLSTAKLIAPQLPLLKPKPSPPSRPSTPPGSAHYSRSPSHSQKAAGKATYAAVTAGDQRGPKIPPPNKFRGDDPKTDVGDWAAGTKAYLRGFVCAEQTKAGTVLGLLEGPALKWATSTSSSLQQSMEDWTFGLGVDRLLQTLEDRFADKERASKAADRIARLGQQRYSGTLQTLFTEFKQLTSTPGLVMSRDDLLTNFCRAAPEKFVVALYSAGHKDWRSFGRAALDMEAKLHVQAPSSDRRKVSSVAPSSTQVDESAAVSIETVGDNVCLGTARATSFCYEDPDPDQDPGQDELQSLATFFLHLKEQKKRKSDLIMLRPLINRIRITGFLDCGATRNFISPSAVKKLHLRMKVQQLQQPLLVRIDDSTVPSIREKVQGIPVTFDSAGEVRHSLNFYIFPELPFDLVFSMQWLKAVNPRIDWQIPKVELPNSQGVYQPCMIAADHHLKTSCYCLRAREFHDLSRRYHHERLFIALVKQTHAPPVSCPPEIQQVVDQYADLTKEPFGLPNWPTKHHIELLPGAVPPKGRIYKMFPAELEEPRKQLETLTSKGWIRRNTSEFGAPVLFMPKGNGEFRMCIDYRGLNKITGKSTEPLPRIDDLLDMVQGCTVFSKVDLKSGYHQIEMAEEDVYKIAFKTRYGIYEFLVMPFRLCNAPGTFQTEMYRIFRPYLDKFMVVYLDDILVFSKTAREHVEHLALVLQSLRDSLYKINREKSSFGVPSVIYLGHVISGDGPTPEAAKIAAIQEWPQPQTVRDVRSFMGLASYYRKFVRNFSAVAASLTNLTKKDTPFLWSLPCQLAFIRLKKALTRAPMLKLPDPTLPFILTTDASQYGIGAVLQQDDGNGLRPVEFMSKKIKTQKLQDSTYEKELYALVCALKHWKHFLLGRHFKIFSNHSTLQWMKSQGKLNDKLARYIQFIDMFDFELKHKKGCYNKVADALSRRPDSFAPISSTHSFGEETRQTIARLLPQDETFGPIVRSLQADPNSEPG</sequence>
<dbReference type="Proteomes" id="UP000265515">
    <property type="component" value="Unassembled WGS sequence"/>
</dbReference>
<dbReference type="CDD" id="cd00303">
    <property type="entry name" value="retropepsin_like"/>
    <property type="match status" value="1"/>
</dbReference>
<dbReference type="EMBL" id="BFEA01000335">
    <property type="protein sequence ID" value="GBG80026.1"/>
    <property type="molecule type" value="Genomic_DNA"/>
</dbReference>
<name>A0A388LCK9_CHABU</name>
<dbReference type="CDD" id="cd01647">
    <property type="entry name" value="RT_LTR"/>
    <property type="match status" value="1"/>
</dbReference>
<feature type="compositionally biased region" description="Low complexity" evidence="6">
    <location>
        <begin position="173"/>
        <end position="186"/>
    </location>
</feature>
<dbReference type="CDD" id="cd09274">
    <property type="entry name" value="RNase_HI_RT_Ty3"/>
    <property type="match status" value="1"/>
</dbReference>
<evidence type="ECO:0000256" key="1">
    <source>
        <dbReference type="ARBA" id="ARBA00022679"/>
    </source>
</evidence>
<comment type="caution">
    <text evidence="8">The sequence shown here is derived from an EMBL/GenBank/DDBJ whole genome shotgun (WGS) entry which is preliminary data.</text>
</comment>
<dbReference type="GO" id="GO:0004519">
    <property type="term" value="F:endonuclease activity"/>
    <property type="evidence" value="ECO:0007669"/>
    <property type="project" value="UniProtKB-KW"/>
</dbReference>
<evidence type="ECO:0000256" key="2">
    <source>
        <dbReference type="ARBA" id="ARBA00022695"/>
    </source>
</evidence>
<keyword evidence="1" id="KW-0808">Transferase</keyword>
<dbReference type="GO" id="GO:0016779">
    <property type="term" value="F:nucleotidyltransferase activity"/>
    <property type="evidence" value="ECO:0007669"/>
    <property type="project" value="UniProtKB-KW"/>
</dbReference>
<organism evidence="8 9">
    <name type="scientific">Chara braunii</name>
    <name type="common">Braun's stonewort</name>
    <dbReference type="NCBI Taxonomy" id="69332"/>
    <lineage>
        <taxon>Eukaryota</taxon>
        <taxon>Viridiplantae</taxon>
        <taxon>Streptophyta</taxon>
        <taxon>Charophyceae</taxon>
        <taxon>Charales</taxon>
        <taxon>Characeae</taxon>
        <taxon>Chara</taxon>
    </lineage>
</organism>
<dbReference type="Pfam" id="PF17919">
    <property type="entry name" value="RT_RNaseH_2"/>
    <property type="match status" value="1"/>
</dbReference>
<dbReference type="InterPro" id="IPR050951">
    <property type="entry name" value="Retrovirus_Pol_polyprotein"/>
</dbReference>
<feature type="region of interest" description="Disordered" evidence="6">
    <location>
        <begin position="143"/>
        <end position="205"/>
    </location>
</feature>
<dbReference type="PANTHER" id="PTHR37984:SF5">
    <property type="entry name" value="PROTEIN NYNRIN-LIKE"/>
    <property type="match status" value="1"/>
</dbReference>
<feature type="domain" description="Reverse transcriptase" evidence="7">
    <location>
        <begin position="678"/>
        <end position="857"/>
    </location>
</feature>
<dbReference type="Pfam" id="PF08284">
    <property type="entry name" value="RVP_2"/>
    <property type="match status" value="1"/>
</dbReference>
<feature type="compositionally biased region" description="Pro residues" evidence="6">
    <location>
        <begin position="146"/>
        <end position="158"/>
    </location>
</feature>
<dbReference type="InterPro" id="IPR021109">
    <property type="entry name" value="Peptidase_aspartic_dom_sf"/>
</dbReference>
<evidence type="ECO:0000313" key="9">
    <source>
        <dbReference type="Proteomes" id="UP000265515"/>
    </source>
</evidence>
<keyword evidence="4" id="KW-0255">Endonuclease</keyword>
<evidence type="ECO:0000256" key="3">
    <source>
        <dbReference type="ARBA" id="ARBA00022722"/>
    </source>
</evidence>
<proteinExistence type="predicted"/>